<feature type="compositionally biased region" description="Basic residues" evidence="1">
    <location>
        <begin position="367"/>
        <end position="385"/>
    </location>
</feature>
<protein>
    <submittedName>
        <fullName evidence="2">Uncharacterized protein</fullName>
    </submittedName>
</protein>
<evidence type="ECO:0000256" key="1">
    <source>
        <dbReference type="SAM" id="MobiDB-lite"/>
    </source>
</evidence>
<reference evidence="2 3" key="1">
    <citation type="submission" date="2024-04" db="EMBL/GenBank/DDBJ databases">
        <title>Tritrichomonas musculus Genome.</title>
        <authorList>
            <person name="Alves-Ferreira E."/>
            <person name="Grigg M."/>
            <person name="Lorenzi H."/>
            <person name="Galac M."/>
        </authorList>
    </citation>
    <scope>NUCLEOTIDE SEQUENCE [LARGE SCALE GENOMIC DNA]</scope>
    <source>
        <strain evidence="2 3">EAF2021</strain>
    </source>
</reference>
<feature type="compositionally biased region" description="Polar residues" evidence="1">
    <location>
        <begin position="251"/>
        <end position="268"/>
    </location>
</feature>
<dbReference type="Proteomes" id="UP001470230">
    <property type="component" value="Unassembled WGS sequence"/>
</dbReference>
<accession>A0ABR2IEF9</accession>
<feature type="region of interest" description="Disordered" evidence="1">
    <location>
        <begin position="235"/>
        <end position="286"/>
    </location>
</feature>
<dbReference type="EMBL" id="JAPFFF010000018">
    <property type="protein sequence ID" value="KAK8861050.1"/>
    <property type="molecule type" value="Genomic_DNA"/>
</dbReference>
<evidence type="ECO:0000313" key="2">
    <source>
        <dbReference type="EMBL" id="KAK8861050.1"/>
    </source>
</evidence>
<gene>
    <name evidence="2" type="ORF">M9Y10_012742</name>
</gene>
<sequence length="385" mass="43098">MGNSISANHCINIKFLEDKNRENFLQTLGQCSKSDQKEIKDLKTLYSNHKETKNFVVMTKGEKTTPYLWHSENLFVCAITTPNPPIEDGYCAYHQYHSLPFITIHSDPISYNYLIYFMNRVRFYLEYEEFLRYIIHCDEKKDTECLKYVFPPDKGPTHEFPEMKIIVPYDIQLGEQTDATLETSVYEPNDQSEFIRVARDFPTQILSLSEPSQPELTTGGTSSFLKTVTEPSSINNITDTGGSSLFHPISEPNSINDDDITSATSFLNPISEPSGMSSNSSSSFFHQISEPSGINSSSASTGVSSQFGLVSEPTENNFSHASSSSSFFGLVSEPIQDTASQSSFFGLVSEPGFSGSNYDNESEPNRKSRRKFSGSKRAKSRGSKR</sequence>
<proteinExistence type="predicted"/>
<organism evidence="2 3">
    <name type="scientific">Tritrichomonas musculus</name>
    <dbReference type="NCBI Taxonomy" id="1915356"/>
    <lineage>
        <taxon>Eukaryota</taxon>
        <taxon>Metamonada</taxon>
        <taxon>Parabasalia</taxon>
        <taxon>Tritrichomonadida</taxon>
        <taxon>Tritrichomonadidae</taxon>
        <taxon>Tritrichomonas</taxon>
    </lineage>
</organism>
<name>A0ABR2IEF9_9EUKA</name>
<comment type="caution">
    <text evidence="2">The sequence shown here is derived from an EMBL/GenBank/DDBJ whole genome shotgun (WGS) entry which is preliminary data.</text>
</comment>
<feature type="compositionally biased region" description="Low complexity" evidence="1">
    <location>
        <begin position="270"/>
        <end position="286"/>
    </location>
</feature>
<keyword evidence="3" id="KW-1185">Reference proteome</keyword>
<feature type="region of interest" description="Disordered" evidence="1">
    <location>
        <begin position="353"/>
        <end position="385"/>
    </location>
</feature>
<evidence type="ECO:0000313" key="3">
    <source>
        <dbReference type="Proteomes" id="UP001470230"/>
    </source>
</evidence>